<sequence>MIPYARDLPVDASDELIASTEAHVRAEMSARAAADDDPETNADDVEVSVERLADKVRVVGTLDAEPDAPYLKPDYDAFAGVPAHLLAQVYDDGEA</sequence>
<evidence type="ECO:0000313" key="2">
    <source>
        <dbReference type="Proteomes" id="UP000605568"/>
    </source>
</evidence>
<protein>
    <submittedName>
        <fullName evidence="1">Uncharacterized protein</fullName>
    </submittedName>
</protein>
<name>A0ABQ3MX73_9PSEU</name>
<reference evidence="2" key="1">
    <citation type="journal article" date="2019" name="Int. J. Syst. Evol. Microbiol.">
        <title>The Global Catalogue of Microorganisms (GCM) 10K type strain sequencing project: providing services to taxonomists for standard genome sequencing and annotation.</title>
        <authorList>
            <consortium name="The Broad Institute Genomics Platform"/>
            <consortium name="The Broad Institute Genome Sequencing Center for Infectious Disease"/>
            <person name="Wu L."/>
            <person name="Ma J."/>
        </authorList>
    </citation>
    <scope>NUCLEOTIDE SEQUENCE [LARGE SCALE GENOMIC DNA]</scope>
    <source>
        <strain evidence="2">CGMCC 4.7367</strain>
    </source>
</reference>
<evidence type="ECO:0000313" key="1">
    <source>
        <dbReference type="EMBL" id="GHH57698.1"/>
    </source>
</evidence>
<dbReference type="RefSeq" id="WP_191304405.1">
    <property type="nucleotide sequence ID" value="NZ_BNAR01000018.1"/>
</dbReference>
<gene>
    <name evidence="1" type="ORF">GCM10017774_77680</name>
</gene>
<dbReference type="EMBL" id="BNAR01000018">
    <property type="protein sequence ID" value="GHH57698.1"/>
    <property type="molecule type" value="Genomic_DNA"/>
</dbReference>
<organism evidence="1 2">
    <name type="scientific">Lentzea cavernae</name>
    <dbReference type="NCBI Taxonomy" id="2020703"/>
    <lineage>
        <taxon>Bacteria</taxon>
        <taxon>Bacillati</taxon>
        <taxon>Actinomycetota</taxon>
        <taxon>Actinomycetes</taxon>
        <taxon>Pseudonocardiales</taxon>
        <taxon>Pseudonocardiaceae</taxon>
        <taxon>Lentzea</taxon>
    </lineage>
</organism>
<comment type="caution">
    <text evidence="1">The sequence shown here is derived from an EMBL/GenBank/DDBJ whole genome shotgun (WGS) entry which is preliminary data.</text>
</comment>
<keyword evidence="2" id="KW-1185">Reference proteome</keyword>
<proteinExistence type="predicted"/>
<dbReference type="Proteomes" id="UP000605568">
    <property type="component" value="Unassembled WGS sequence"/>
</dbReference>
<accession>A0ABQ3MX73</accession>